<protein>
    <submittedName>
        <fullName evidence="1">Uncharacterized protein</fullName>
    </submittedName>
</protein>
<feature type="non-terminal residue" evidence="1">
    <location>
        <position position="1"/>
    </location>
</feature>
<evidence type="ECO:0000313" key="1">
    <source>
        <dbReference type="EMBL" id="EGH48844.1"/>
    </source>
</evidence>
<accession>F3GP41</accession>
<dbReference type="AlphaFoldDB" id="F3GP41"/>
<evidence type="ECO:0000313" key="2">
    <source>
        <dbReference type="Proteomes" id="UP000004986"/>
    </source>
</evidence>
<sequence length="73" mass="7773">IQVWREQPGFWLVSKAGPAGLSATDVHPANIASMESVESCLIMCALTPFLDGGQGASAQLQSTAKPLTDRFRL</sequence>
<dbReference type="EMBL" id="AEAI01003547">
    <property type="protein sequence ID" value="EGH48844.1"/>
    <property type="molecule type" value="Genomic_DNA"/>
</dbReference>
<organism evidence="1 2">
    <name type="scientific">Pseudomonas syringae pv. pisi str. 1704B</name>
    <dbReference type="NCBI Taxonomy" id="629263"/>
    <lineage>
        <taxon>Bacteria</taxon>
        <taxon>Pseudomonadati</taxon>
        <taxon>Pseudomonadota</taxon>
        <taxon>Gammaproteobacteria</taxon>
        <taxon>Pseudomonadales</taxon>
        <taxon>Pseudomonadaceae</taxon>
        <taxon>Pseudomonas</taxon>
        <taxon>Pseudomonas syringae</taxon>
    </lineage>
</organism>
<feature type="non-terminal residue" evidence="1">
    <location>
        <position position="73"/>
    </location>
</feature>
<dbReference type="Proteomes" id="UP000004986">
    <property type="component" value="Unassembled WGS sequence"/>
</dbReference>
<proteinExistence type="predicted"/>
<reference evidence="1 2" key="1">
    <citation type="journal article" date="2011" name="PLoS Pathog.">
        <title>Dynamic evolution of pathogenicity revealed by sequencing and comparative genomics of 19 Pseudomonas syringae isolates.</title>
        <authorList>
            <person name="Baltrus D.A."/>
            <person name="Nishimura M.T."/>
            <person name="Romanchuk A."/>
            <person name="Chang J.H."/>
            <person name="Mukhtar M.S."/>
            <person name="Cherkis K."/>
            <person name="Roach J."/>
            <person name="Grant S.R."/>
            <person name="Jones C.D."/>
            <person name="Dangl J.L."/>
        </authorList>
    </citation>
    <scope>NUCLEOTIDE SEQUENCE [LARGE SCALE GENOMIC DNA]</scope>
    <source>
        <strain evidence="1 2">1704B</strain>
    </source>
</reference>
<keyword evidence="2" id="KW-1185">Reference proteome</keyword>
<comment type="caution">
    <text evidence="1">The sequence shown here is derived from an EMBL/GenBank/DDBJ whole genome shotgun (WGS) entry which is preliminary data.</text>
</comment>
<name>F3GP41_PSESJ</name>
<gene>
    <name evidence="1" type="ORF">PSYPI_43541</name>
</gene>